<dbReference type="Pfam" id="PF06500">
    <property type="entry name" value="FrsA-like"/>
    <property type="match status" value="1"/>
</dbReference>
<dbReference type="PANTHER" id="PTHR22946:SF13">
    <property type="entry name" value="ALPHA_BETA HYDROLASE PSOB"/>
    <property type="match status" value="1"/>
</dbReference>
<comment type="caution">
    <text evidence="2">The sequence shown here is derived from an EMBL/GenBank/DDBJ whole genome shotgun (WGS) entry which is preliminary data.</text>
</comment>
<name>A0A9P4TZG2_9PEZI</name>
<dbReference type="Gene3D" id="3.40.50.1820">
    <property type="entry name" value="alpha/beta hydrolase"/>
    <property type="match status" value="1"/>
</dbReference>
<dbReference type="GO" id="GO:0004177">
    <property type="term" value="F:aminopeptidase activity"/>
    <property type="evidence" value="ECO:0007669"/>
    <property type="project" value="UniProtKB-KW"/>
</dbReference>
<dbReference type="Gene3D" id="1.20.1440.110">
    <property type="entry name" value="acylaminoacyl peptidase"/>
    <property type="match status" value="1"/>
</dbReference>
<keyword evidence="2" id="KW-0031">Aminopeptidase</keyword>
<proteinExistence type="predicted"/>
<evidence type="ECO:0000256" key="1">
    <source>
        <dbReference type="ARBA" id="ARBA00022801"/>
    </source>
</evidence>
<gene>
    <name evidence="2" type="ORF">EJ08DRAFT_586864</name>
</gene>
<dbReference type="SUPFAM" id="SSF53474">
    <property type="entry name" value="alpha/beta-Hydrolases"/>
    <property type="match status" value="1"/>
</dbReference>
<protein>
    <submittedName>
        <fullName evidence="2">Dipeptidyl aminopeptidase/acylaminoacyl peptidase</fullName>
    </submittedName>
</protein>
<dbReference type="EMBL" id="MU007030">
    <property type="protein sequence ID" value="KAF2431630.1"/>
    <property type="molecule type" value="Genomic_DNA"/>
</dbReference>
<dbReference type="InterPro" id="IPR050261">
    <property type="entry name" value="FrsA_esterase"/>
</dbReference>
<accession>A0A9P4TZG2</accession>
<dbReference type="PANTHER" id="PTHR22946">
    <property type="entry name" value="DIENELACTONE HYDROLASE DOMAIN-CONTAINING PROTEIN-RELATED"/>
    <property type="match status" value="1"/>
</dbReference>
<dbReference type="OrthoDB" id="249703at2759"/>
<dbReference type="InterPro" id="IPR029058">
    <property type="entry name" value="AB_hydrolase_fold"/>
</dbReference>
<dbReference type="InterPro" id="IPR010520">
    <property type="entry name" value="FrsA-like"/>
</dbReference>
<organism evidence="2 3">
    <name type="scientific">Tothia fuscella</name>
    <dbReference type="NCBI Taxonomy" id="1048955"/>
    <lineage>
        <taxon>Eukaryota</taxon>
        <taxon>Fungi</taxon>
        <taxon>Dikarya</taxon>
        <taxon>Ascomycota</taxon>
        <taxon>Pezizomycotina</taxon>
        <taxon>Dothideomycetes</taxon>
        <taxon>Pleosporomycetidae</taxon>
        <taxon>Venturiales</taxon>
        <taxon>Cylindrosympodiaceae</taxon>
        <taxon>Tothia</taxon>
    </lineage>
</organism>
<reference evidence="2" key="1">
    <citation type="journal article" date="2020" name="Stud. Mycol.">
        <title>101 Dothideomycetes genomes: a test case for predicting lifestyles and emergence of pathogens.</title>
        <authorList>
            <person name="Haridas S."/>
            <person name="Albert R."/>
            <person name="Binder M."/>
            <person name="Bloem J."/>
            <person name="Labutti K."/>
            <person name="Salamov A."/>
            <person name="Andreopoulos B."/>
            <person name="Baker S."/>
            <person name="Barry K."/>
            <person name="Bills G."/>
            <person name="Bluhm B."/>
            <person name="Cannon C."/>
            <person name="Castanera R."/>
            <person name="Culley D."/>
            <person name="Daum C."/>
            <person name="Ezra D."/>
            <person name="Gonzalez J."/>
            <person name="Henrissat B."/>
            <person name="Kuo A."/>
            <person name="Liang C."/>
            <person name="Lipzen A."/>
            <person name="Lutzoni F."/>
            <person name="Magnuson J."/>
            <person name="Mondo S."/>
            <person name="Nolan M."/>
            <person name="Ohm R."/>
            <person name="Pangilinan J."/>
            <person name="Park H.-J."/>
            <person name="Ramirez L."/>
            <person name="Alfaro M."/>
            <person name="Sun H."/>
            <person name="Tritt A."/>
            <person name="Yoshinaga Y."/>
            <person name="Zwiers L.-H."/>
            <person name="Turgeon B."/>
            <person name="Goodwin S."/>
            <person name="Spatafora J."/>
            <person name="Crous P."/>
            <person name="Grigoriev I."/>
        </authorList>
    </citation>
    <scope>NUCLEOTIDE SEQUENCE</scope>
    <source>
        <strain evidence="2">CBS 130266</strain>
    </source>
</reference>
<keyword evidence="3" id="KW-1185">Reference proteome</keyword>
<evidence type="ECO:0000313" key="2">
    <source>
        <dbReference type="EMBL" id="KAF2431630.1"/>
    </source>
</evidence>
<dbReference type="Proteomes" id="UP000800235">
    <property type="component" value="Unassembled WGS sequence"/>
</dbReference>
<evidence type="ECO:0000313" key="3">
    <source>
        <dbReference type="Proteomes" id="UP000800235"/>
    </source>
</evidence>
<sequence>MYHFFKSDFFNFEFIRILGTIPFGGAEAAECLDAAASIISDDPESWYRAWLVQGERAEKLAYEAIEAGDRVAARDTLLRAANYFRASQYMFDDRPESPDSRVLPSFEKSVALFKQALRLIDANVKALEIPYLGKHTLPGYLYLPPQHKRLPGKIPILVNCGGADSTQEELYSLFPAAGVERGYAVLTFEGPGQGIVLRKDRLVMRPDWEIVTGHVLDHLFELSAAEPGLELDLSRIAIAGASMGGYYALRGASDPRFKACVSIDPIYDMWDLATDRMPPAFINAWVSGWLSDGFFNSVWGFLSKFAFQLKWEVTLCMWIFGKPSAALAMKEMRKWTLKKGEDKEFLSSVHCPVLVSGAAGTIYTRPEISTLRVAKALSHLPEDQREVWIATEVGQGGLQAKVGAWRLVQQRTFQFLDRHFGVKRPNLS</sequence>
<keyword evidence="2" id="KW-0645">Protease</keyword>
<keyword evidence="1" id="KW-0378">Hydrolase</keyword>
<dbReference type="AlphaFoldDB" id="A0A9P4TZG2"/>